<dbReference type="EMBL" id="BNJK01000001">
    <property type="protein sequence ID" value="GHO95266.1"/>
    <property type="molecule type" value="Genomic_DNA"/>
</dbReference>
<comment type="caution">
    <text evidence="1">The sequence shown here is derived from an EMBL/GenBank/DDBJ whole genome shotgun (WGS) entry which is preliminary data.</text>
</comment>
<dbReference type="RefSeq" id="WP_220205954.1">
    <property type="nucleotide sequence ID" value="NZ_BNJK01000001.1"/>
</dbReference>
<keyword evidence="2" id="KW-1185">Reference proteome</keyword>
<evidence type="ECO:0000313" key="1">
    <source>
        <dbReference type="EMBL" id="GHO95266.1"/>
    </source>
</evidence>
<dbReference type="AlphaFoldDB" id="A0A8J3IS60"/>
<evidence type="ECO:0008006" key="3">
    <source>
        <dbReference type="Google" id="ProtNLM"/>
    </source>
</evidence>
<protein>
    <recommendedName>
        <fullName evidence="3">DUF488 domain-containing protein</fullName>
    </recommendedName>
</protein>
<reference evidence="1" key="1">
    <citation type="submission" date="2020-10" db="EMBL/GenBank/DDBJ databases">
        <title>Taxonomic study of unclassified bacteria belonging to the class Ktedonobacteria.</title>
        <authorList>
            <person name="Yabe S."/>
            <person name="Wang C.M."/>
            <person name="Zheng Y."/>
            <person name="Sakai Y."/>
            <person name="Cavaletti L."/>
            <person name="Monciardini P."/>
            <person name="Donadio S."/>
        </authorList>
    </citation>
    <scope>NUCLEOTIDE SEQUENCE</scope>
    <source>
        <strain evidence="1">ID150040</strain>
    </source>
</reference>
<organism evidence="1 2">
    <name type="scientific">Reticulibacter mediterranei</name>
    <dbReference type="NCBI Taxonomy" id="2778369"/>
    <lineage>
        <taxon>Bacteria</taxon>
        <taxon>Bacillati</taxon>
        <taxon>Chloroflexota</taxon>
        <taxon>Ktedonobacteria</taxon>
        <taxon>Ktedonobacterales</taxon>
        <taxon>Reticulibacteraceae</taxon>
        <taxon>Reticulibacter</taxon>
    </lineage>
</organism>
<dbReference type="PANTHER" id="PTHR36849:SF1">
    <property type="entry name" value="CYTOPLASMIC PROTEIN"/>
    <property type="match status" value="1"/>
</dbReference>
<dbReference type="InterPro" id="IPR052552">
    <property type="entry name" value="YeaO-like"/>
</dbReference>
<sequence length="121" mass="14013">MSRQTIAIKRIYDEPGPNDGKRVLVDRLWPRGVKKENAAIDLWLKEIAPSNELRKWFQHDPAKFAEFRQRYEAELHLPEQQAALEKLHQIAEQGSLTLLFAAKDSEHNNACVLRDVLVRAD</sequence>
<accession>A0A8J3IS60</accession>
<dbReference type="Proteomes" id="UP000597444">
    <property type="component" value="Unassembled WGS sequence"/>
</dbReference>
<dbReference type="Pfam" id="PF22752">
    <property type="entry name" value="DUF488-N3i"/>
    <property type="match status" value="1"/>
</dbReference>
<name>A0A8J3IS60_9CHLR</name>
<proteinExistence type="predicted"/>
<gene>
    <name evidence="1" type="ORF">KSF_053140</name>
</gene>
<evidence type="ECO:0000313" key="2">
    <source>
        <dbReference type="Proteomes" id="UP000597444"/>
    </source>
</evidence>
<dbReference type="PANTHER" id="PTHR36849">
    <property type="entry name" value="CYTOPLASMIC PROTEIN-RELATED"/>
    <property type="match status" value="1"/>
</dbReference>